<feature type="domain" description="Blue (type 1) copper" evidence="8">
    <location>
        <begin position="49"/>
        <end position="148"/>
    </location>
</feature>
<dbReference type="InterPro" id="IPR000923">
    <property type="entry name" value="BlueCu_1"/>
</dbReference>
<evidence type="ECO:0000256" key="2">
    <source>
        <dbReference type="ARBA" id="ARBA00022448"/>
    </source>
</evidence>
<dbReference type="EMBL" id="CP058601">
    <property type="protein sequence ID" value="QLG51070.1"/>
    <property type="molecule type" value="Genomic_DNA"/>
</dbReference>
<evidence type="ECO:0000256" key="5">
    <source>
        <dbReference type="ARBA" id="ARBA00023008"/>
    </source>
</evidence>
<dbReference type="Gene3D" id="2.60.40.420">
    <property type="entry name" value="Cupredoxins - blue copper proteins"/>
    <property type="match status" value="1"/>
</dbReference>
<evidence type="ECO:0000256" key="3">
    <source>
        <dbReference type="ARBA" id="ARBA00022723"/>
    </source>
</evidence>
<feature type="binding site" evidence="7">
    <location>
        <position position="142"/>
    </location>
    <ligand>
        <name>Cu cation</name>
        <dbReference type="ChEBI" id="CHEBI:23378"/>
    </ligand>
</feature>
<sequence length="149" mass="15622">MGRGVRIVTQLGHGTLGRREALAVGATSLVGGIAGCSWQSSFPNADVVAGPDGQLVFEPEDLTVSVGETVTWGFPTSGHNVCCRSDDSDKVRLPDDAEPFASYDPGESPQGTVVPLGETYEHTFEVPGEYVYVCIPHVGQGMVGTVLVT</sequence>
<comment type="subcellular location">
    <subcellularLocation>
        <location evidence="1">Membrane</location>
    </subcellularLocation>
</comment>
<dbReference type="InterPro" id="IPR008972">
    <property type="entry name" value="Cupredoxin"/>
</dbReference>
<dbReference type="PRINTS" id="PR00157">
    <property type="entry name" value="PLASTOCYANIN"/>
</dbReference>
<name>A0A7D5GN09_9EURY</name>
<dbReference type="AlphaFoldDB" id="A0A7D5GN09"/>
<evidence type="ECO:0000313" key="9">
    <source>
        <dbReference type="EMBL" id="QLG51070.1"/>
    </source>
</evidence>
<dbReference type="PANTHER" id="PTHR34192">
    <property type="entry name" value="PLASTOCYANIN MAJOR ISOFORM, CHLOROPLASTIC-RELATED"/>
    <property type="match status" value="1"/>
</dbReference>
<gene>
    <name evidence="9" type="ORF">HYG82_20665</name>
</gene>
<proteinExistence type="predicted"/>
<keyword evidence="6" id="KW-0472">Membrane</keyword>
<keyword evidence="3 7" id="KW-0479">Metal-binding</keyword>
<accession>A0A7D5GN09</accession>
<dbReference type="GO" id="GO:0005507">
    <property type="term" value="F:copper ion binding"/>
    <property type="evidence" value="ECO:0007669"/>
    <property type="project" value="InterPro"/>
</dbReference>
<keyword evidence="10" id="KW-1185">Reference proteome</keyword>
<feature type="binding site" evidence="7">
    <location>
        <position position="134"/>
    </location>
    <ligand>
        <name>Cu cation</name>
        <dbReference type="ChEBI" id="CHEBI:23378"/>
    </ligand>
</feature>
<reference evidence="9 10" key="1">
    <citation type="submission" date="2020-07" db="EMBL/GenBank/DDBJ databases">
        <authorList>
            <person name="Cui H."/>
        </authorList>
    </citation>
    <scope>NUCLEOTIDE SEQUENCE [LARGE SCALE GENOMIC DNA]</scope>
    <source>
        <strain evidence="9 10">YPL8</strain>
    </source>
</reference>
<dbReference type="SUPFAM" id="SSF49503">
    <property type="entry name" value="Cupredoxins"/>
    <property type="match status" value="1"/>
</dbReference>
<dbReference type="InterPro" id="IPR028871">
    <property type="entry name" value="BlueCu_1_BS"/>
</dbReference>
<keyword evidence="5 7" id="KW-0186">Copper</keyword>
<dbReference type="PROSITE" id="PS00196">
    <property type="entry name" value="COPPER_BLUE"/>
    <property type="match status" value="1"/>
</dbReference>
<evidence type="ECO:0000256" key="6">
    <source>
        <dbReference type="ARBA" id="ARBA00023136"/>
    </source>
</evidence>
<dbReference type="InterPro" id="IPR002387">
    <property type="entry name" value="Plastocyanin"/>
</dbReference>
<evidence type="ECO:0000256" key="1">
    <source>
        <dbReference type="ARBA" id="ARBA00004370"/>
    </source>
</evidence>
<dbReference type="KEGG" id="haly:HYG82_20665"/>
<dbReference type="Pfam" id="PF00127">
    <property type="entry name" value="Copper-bind"/>
    <property type="match status" value="1"/>
</dbReference>
<dbReference type="GO" id="GO:0009055">
    <property type="term" value="F:electron transfer activity"/>
    <property type="evidence" value="ECO:0007669"/>
    <property type="project" value="InterPro"/>
</dbReference>
<evidence type="ECO:0000256" key="4">
    <source>
        <dbReference type="ARBA" id="ARBA00022982"/>
    </source>
</evidence>
<dbReference type="Proteomes" id="UP000509241">
    <property type="component" value="Chromosome"/>
</dbReference>
<keyword evidence="2" id="KW-0813">Transport</keyword>
<protein>
    <submittedName>
        <fullName evidence="9">Plastocyanin</fullName>
    </submittedName>
</protein>
<dbReference type="GO" id="GO:0016020">
    <property type="term" value="C:membrane"/>
    <property type="evidence" value="ECO:0007669"/>
    <property type="project" value="UniProtKB-SubCell"/>
</dbReference>
<dbReference type="PANTHER" id="PTHR34192:SF10">
    <property type="entry name" value="PLASTOCYANIN MAJOR ISOFORM, CHLOROPLASTIC-RELATED"/>
    <property type="match status" value="1"/>
</dbReference>
<evidence type="ECO:0000256" key="7">
    <source>
        <dbReference type="PIRSR" id="PIRSR602387-1"/>
    </source>
</evidence>
<feature type="binding site" evidence="7">
    <location>
        <position position="137"/>
    </location>
    <ligand>
        <name>Cu cation</name>
        <dbReference type="ChEBI" id="CHEBI:23378"/>
    </ligand>
</feature>
<feature type="binding site" evidence="7">
    <location>
        <position position="79"/>
    </location>
    <ligand>
        <name>Cu cation</name>
        <dbReference type="ChEBI" id="CHEBI:23378"/>
    </ligand>
</feature>
<comment type="cofactor">
    <cofactor evidence="7">
        <name>Cu(2+)</name>
        <dbReference type="ChEBI" id="CHEBI:29036"/>
    </cofactor>
    <text evidence="7">The crystal structure with reduced Cu(1+) has also been determined.</text>
</comment>
<evidence type="ECO:0000313" key="10">
    <source>
        <dbReference type="Proteomes" id="UP000509241"/>
    </source>
</evidence>
<organism evidence="9 10">
    <name type="scientific">Natrinema halophilum</name>
    <dbReference type="NCBI Taxonomy" id="1699371"/>
    <lineage>
        <taxon>Archaea</taxon>
        <taxon>Methanobacteriati</taxon>
        <taxon>Methanobacteriota</taxon>
        <taxon>Stenosarchaea group</taxon>
        <taxon>Halobacteria</taxon>
        <taxon>Halobacteriales</taxon>
        <taxon>Natrialbaceae</taxon>
        <taxon>Natrinema</taxon>
    </lineage>
</organism>
<keyword evidence="4" id="KW-0249">Electron transport</keyword>
<evidence type="ECO:0000259" key="8">
    <source>
        <dbReference type="Pfam" id="PF00127"/>
    </source>
</evidence>